<accession>A0AAV2TU59</accession>
<dbReference type="GO" id="GO:0017057">
    <property type="term" value="F:6-phosphogluconolactonase activity"/>
    <property type="evidence" value="ECO:0007669"/>
    <property type="project" value="UniProtKB-UniRule"/>
</dbReference>
<dbReference type="InterPro" id="IPR005900">
    <property type="entry name" value="6-phosphogluconolactonase_DevB"/>
</dbReference>
<gene>
    <name evidence="8" type="ORF">CDAUBV1_LOCUS15915</name>
</gene>
<dbReference type="GO" id="GO:0005975">
    <property type="term" value="P:carbohydrate metabolic process"/>
    <property type="evidence" value="ECO:0007669"/>
    <property type="project" value="UniProtKB-UniRule"/>
</dbReference>
<feature type="domain" description="Glucosamine/galactosamine-6-phosphate isomerase" evidence="7">
    <location>
        <begin position="9"/>
        <end position="229"/>
    </location>
</feature>
<evidence type="ECO:0000256" key="3">
    <source>
        <dbReference type="ARBA" id="ARBA00010662"/>
    </source>
</evidence>
<protein>
    <recommendedName>
        <fullName evidence="4 6">6-phosphogluconolactonase</fullName>
        <shortName evidence="6">6PGL</shortName>
        <ecNumber evidence="4 6">3.1.1.31</ecNumber>
    </recommendedName>
</protein>
<dbReference type="InterPro" id="IPR039104">
    <property type="entry name" value="6PGL"/>
</dbReference>
<comment type="caution">
    <text evidence="8">The sequence shown here is derived from an EMBL/GenBank/DDBJ whole genome shotgun (WGS) entry which is preliminary data.</text>
</comment>
<comment type="pathway">
    <text evidence="2 6">Carbohydrate degradation; pentose phosphate pathway; D-ribulose 5-phosphate from D-glucose 6-phosphate (oxidative stage): step 2/3.</text>
</comment>
<comment type="similarity">
    <text evidence="3 6">Belongs to the glucosamine/galactosamine-6-phosphate isomerase family. 6-phosphogluconolactonase subfamily.</text>
</comment>
<dbReference type="SUPFAM" id="SSF100950">
    <property type="entry name" value="NagB/RpiA/CoA transferase-like"/>
    <property type="match status" value="1"/>
</dbReference>
<proteinExistence type="inferred from homology"/>
<dbReference type="EMBL" id="CAXLJL010000745">
    <property type="protein sequence ID" value="CAL5140606.1"/>
    <property type="molecule type" value="Genomic_DNA"/>
</dbReference>
<keyword evidence="5 6" id="KW-0378">Hydrolase</keyword>
<dbReference type="AlphaFoldDB" id="A0AAV2TU59"/>
<dbReference type="Proteomes" id="UP001497525">
    <property type="component" value="Unassembled WGS sequence"/>
</dbReference>
<dbReference type="InterPro" id="IPR006148">
    <property type="entry name" value="Glc/Gal-6P_isomerase"/>
</dbReference>
<name>A0AAV2TU59_CALDB</name>
<dbReference type="Gene3D" id="3.40.50.1360">
    <property type="match status" value="1"/>
</dbReference>
<dbReference type="GO" id="GO:0006098">
    <property type="term" value="P:pentose-phosphate shunt"/>
    <property type="evidence" value="ECO:0007669"/>
    <property type="project" value="InterPro"/>
</dbReference>
<dbReference type="EC" id="3.1.1.31" evidence="4 6"/>
<evidence type="ECO:0000313" key="9">
    <source>
        <dbReference type="Proteomes" id="UP001497525"/>
    </source>
</evidence>
<evidence type="ECO:0000313" key="8">
    <source>
        <dbReference type="EMBL" id="CAL5140606.1"/>
    </source>
</evidence>
<evidence type="ECO:0000256" key="2">
    <source>
        <dbReference type="ARBA" id="ARBA00004961"/>
    </source>
</evidence>
<organism evidence="8 9">
    <name type="scientific">Calicophoron daubneyi</name>
    <name type="common">Rumen fluke</name>
    <name type="synonym">Paramphistomum daubneyi</name>
    <dbReference type="NCBI Taxonomy" id="300641"/>
    <lineage>
        <taxon>Eukaryota</taxon>
        <taxon>Metazoa</taxon>
        <taxon>Spiralia</taxon>
        <taxon>Lophotrochozoa</taxon>
        <taxon>Platyhelminthes</taxon>
        <taxon>Trematoda</taxon>
        <taxon>Digenea</taxon>
        <taxon>Plagiorchiida</taxon>
        <taxon>Pronocephalata</taxon>
        <taxon>Paramphistomoidea</taxon>
        <taxon>Paramphistomidae</taxon>
        <taxon>Calicophoron</taxon>
    </lineage>
</organism>
<dbReference type="PANTHER" id="PTHR11054">
    <property type="entry name" value="6-PHOSPHOGLUCONOLACTONASE"/>
    <property type="match status" value="1"/>
</dbReference>
<evidence type="ECO:0000256" key="5">
    <source>
        <dbReference type="ARBA" id="ARBA00022801"/>
    </source>
</evidence>
<dbReference type="Pfam" id="PF01182">
    <property type="entry name" value="Glucosamine_iso"/>
    <property type="match status" value="1"/>
</dbReference>
<sequence>MLETVVCENEESLCRRVGDYIHDVLKSKTAAGAKVSVGVSGGSMPSQICPSLRGFQDVRWDLIHFFYCDERLVPLTHKDSTHRLYEDLLYSKINIPRDNIHIVDTSLPANVAAGDYADKMFSFFSPSDGFPCFDLLLLGIGPDGHTCSLFPDHALLHVTDVCVAPIMDSPKPPPQRVTLTLPVLNKAKRVVFIASGIGKSEVIHHILTSPPTSLLPCSLVQPVDGELVWYLDKEAASKVPPTVLKQH</sequence>
<evidence type="ECO:0000256" key="1">
    <source>
        <dbReference type="ARBA" id="ARBA00000832"/>
    </source>
</evidence>
<dbReference type="FunFam" id="3.40.50.1360:FF:000005">
    <property type="entry name" value="6-phosphogluconolactonase"/>
    <property type="match status" value="1"/>
</dbReference>
<evidence type="ECO:0000259" key="7">
    <source>
        <dbReference type="Pfam" id="PF01182"/>
    </source>
</evidence>
<comment type="function">
    <text evidence="6">Hydrolysis of 6-phosphogluconolactone to 6-phosphogluconate.</text>
</comment>
<dbReference type="CDD" id="cd01400">
    <property type="entry name" value="6PGL"/>
    <property type="match status" value="1"/>
</dbReference>
<comment type="catalytic activity">
    <reaction evidence="1 6">
        <text>6-phospho-D-glucono-1,5-lactone + H2O = 6-phospho-D-gluconate + H(+)</text>
        <dbReference type="Rhea" id="RHEA:12556"/>
        <dbReference type="ChEBI" id="CHEBI:15377"/>
        <dbReference type="ChEBI" id="CHEBI:15378"/>
        <dbReference type="ChEBI" id="CHEBI:57955"/>
        <dbReference type="ChEBI" id="CHEBI:58759"/>
        <dbReference type="EC" id="3.1.1.31"/>
    </reaction>
</comment>
<dbReference type="InterPro" id="IPR037171">
    <property type="entry name" value="NagB/RpiA_transferase-like"/>
</dbReference>
<dbReference type="PANTHER" id="PTHR11054:SF0">
    <property type="entry name" value="6-PHOSPHOGLUCONOLACTONASE"/>
    <property type="match status" value="1"/>
</dbReference>
<reference evidence="8" key="1">
    <citation type="submission" date="2024-06" db="EMBL/GenBank/DDBJ databases">
        <authorList>
            <person name="Liu X."/>
            <person name="Lenzi L."/>
            <person name="Haldenby T S."/>
            <person name="Uol C."/>
        </authorList>
    </citation>
    <scope>NUCLEOTIDE SEQUENCE</scope>
</reference>
<evidence type="ECO:0000256" key="6">
    <source>
        <dbReference type="RuleBase" id="RU365095"/>
    </source>
</evidence>
<evidence type="ECO:0000256" key="4">
    <source>
        <dbReference type="ARBA" id="ARBA00013198"/>
    </source>
</evidence>
<dbReference type="NCBIfam" id="TIGR01198">
    <property type="entry name" value="pgl"/>
    <property type="match status" value="1"/>
</dbReference>